<dbReference type="SUPFAM" id="SSF54001">
    <property type="entry name" value="Cysteine proteinases"/>
    <property type="match status" value="1"/>
</dbReference>
<gene>
    <name evidence="3" type="ORF">SAMN04488524_3663</name>
</gene>
<accession>A0A1W2DDI1</accession>
<dbReference type="EMBL" id="FWXT01000003">
    <property type="protein sequence ID" value="SMC95531.1"/>
    <property type="molecule type" value="Genomic_DNA"/>
</dbReference>
<dbReference type="OrthoDB" id="8595007at2"/>
<dbReference type="InterPro" id="IPR024618">
    <property type="entry name" value="DUF3857"/>
</dbReference>
<dbReference type="AlphaFoldDB" id="A0A1W2DDI1"/>
<dbReference type="Pfam" id="PF12969">
    <property type="entry name" value="DUF3857"/>
    <property type="match status" value="1"/>
</dbReference>
<reference evidence="4" key="1">
    <citation type="submission" date="2017-04" db="EMBL/GenBank/DDBJ databases">
        <authorList>
            <person name="Varghese N."/>
            <person name="Submissions S."/>
        </authorList>
    </citation>
    <scope>NUCLEOTIDE SEQUENCE [LARGE SCALE GENOMIC DNA]</scope>
    <source>
        <strain evidence="4">DSM 12126</strain>
    </source>
</reference>
<dbReference type="Gene3D" id="2.60.40.3140">
    <property type="match status" value="1"/>
</dbReference>
<evidence type="ECO:0000313" key="3">
    <source>
        <dbReference type="EMBL" id="SMC95531.1"/>
    </source>
</evidence>
<dbReference type="STRING" id="151894.SAMN04488524_3663"/>
<keyword evidence="1" id="KW-0732">Signal</keyword>
<dbReference type="Proteomes" id="UP000192756">
    <property type="component" value="Unassembled WGS sequence"/>
</dbReference>
<sequence length="636" mass="71968">MTLKNLIPFFMLLCSFSCFAQQEDYTADQIAPALKTRATAVIRKMETTVNMQADDHVIMTVKKVVTVLNKNGDEQAELTLWYSKNLAIKSAKGIILDAFGKPTGKFTLSNFSDHSAVSDISLFEDDRLKHFAPTVLNYPYTVVCEYELRFKQNLMIPVWRAGGIPGVAVASNSFTFTCKPEDKIRIKSTNYKGEPEITESPKSKSMTWTVKNVPAFKPEPFAPDPESYCTTIKIAPEAFNYYGYKGNYQNWKELGMWEYTELIKNRQNLPADAIATVKTLVQGVDNDKDKARKIYEYVQRKTRYISVQIGIGGHMPMQASEVQQLSYGDCKALVNYTQSLLNVINIPSYYCVVNAGNFKKDMDADFASMNQGNHIILCLPLKNDTTWLECTNQAIPFGFLGTFTDDRTVLACTPEGGKILRTPALTTSMNIQKRRAELGLDEEGNVQGSLNTVYSGAQYDNCNQLIGQSLKEQLKLLKGTYDIGNIDFRSCKIIQDKGETPRTTELLEFSIPRYASRTNNHFYLVPNAFNRKRTVPEVSNRTLPLFINRGYVDEDELIYTLPDKVEIEHIPKDTFIKNEFGTYQASIKKEGNKLIYNRKFVLNNGTHPAERYAAFTDFITDVSTADQVKVIFKSII</sequence>
<evidence type="ECO:0000259" key="2">
    <source>
        <dbReference type="Pfam" id="PF12969"/>
    </source>
</evidence>
<feature type="signal peptide" evidence="1">
    <location>
        <begin position="1"/>
        <end position="20"/>
    </location>
</feature>
<dbReference type="Gene3D" id="2.60.120.1130">
    <property type="match status" value="1"/>
</dbReference>
<keyword evidence="4" id="KW-1185">Reference proteome</keyword>
<dbReference type="InterPro" id="IPR038765">
    <property type="entry name" value="Papain-like_cys_pep_sf"/>
</dbReference>
<organism evidence="3 4">
    <name type="scientific">Pedobacter africanus</name>
    <dbReference type="NCBI Taxonomy" id="151894"/>
    <lineage>
        <taxon>Bacteria</taxon>
        <taxon>Pseudomonadati</taxon>
        <taxon>Bacteroidota</taxon>
        <taxon>Sphingobacteriia</taxon>
        <taxon>Sphingobacteriales</taxon>
        <taxon>Sphingobacteriaceae</taxon>
        <taxon>Pedobacter</taxon>
    </lineage>
</organism>
<dbReference type="Gene3D" id="3.10.620.30">
    <property type="match status" value="1"/>
</dbReference>
<name>A0A1W2DDI1_9SPHI</name>
<dbReference type="RefSeq" id="WP_084240451.1">
    <property type="nucleotide sequence ID" value="NZ_FWXT01000003.1"/>
</dbReference>
<evidence type="ECO:0000313" key="4">
    <source>
        <dbReference type="Proteomes" id="UP000192756"/>
    </source>
</evidence>
<proteinExistence type="predicted"/>
<protein>
    <recommendedName>
        <fullName evidence="2">DUF3857 domain-containing protein</fullName>
    </recommendedName>
</protein>
<evidence type="ECO:0000256" key="1">
    <source>
        <dbReference type="SAM" id="SignalP"/>
    </source>
</evidence>
<feature type="domain" description="DUF3857" evidence="2">
    <location>
        <begin position="54"/>
        <end position="216"/>
    </location>
</feature>
<feature type="chain" id="PRO_5012574272" description="DUF3857 domain-containing protein" evidence="1">
    <location>
        <begin position="21"/>
        <end position="636"/>
    </location>
</feature>